<name>A0A7U6GKQ6_9GAMM</name>
<organism evidence="1 2">
    <name type="scientific">Thiolapillus brandeum</name>
    <dbReference type="NCBI Taxonomy" id="1076588"/>
    <lineage>
        <taxon>Bacteria</taxon>
        <taxon>Pseudomonadati</taxon>
        <taxon>Pseudomonadota</taxon>
        <taxon>Gammaproteobacteria</taxon>
        <taxon>Chromatiales</taxon>
        <taxon>Sedimenticolaceae</taxon>
        <taxon>Thiolapillus</taxon>
    </lineage>
</organism>
<sequence length="390" mass="44619">MTLVIIAALVLATAALLLLALELRRKNMQLWLPAYMRRSERPAHEGPTHILFCFVDHFEPRWANADYESEVRRVDRWAQDYPRLARKHRDADGCFPKHCFYYPEEEYRKEHLDKIEALCREGFGEIEIHLHHHNDTEAGLREKLSRFTRELRDTHGALSTWPGSDKLAWGFVHGNWALDNSEPDGSNCGINNELIILDDEGCYADFTLPSAPSATQTAKINSIYYAKDDPNQPKSHNQGRDVSIGGKSWGDLMIIQGPLMLNWKNRKWGLLPRIENSDIRSSSPPDSKRVDLWVKAGIHVKGRPEWVFVKIHTHGTQDNDMDMLLGDPVDAMFSTLETKYNDGEKHVLHYVSTREMYNIVKAAEAGKKGDPNNFRDFILKPPPNRATGAK</sequence>
<proteinExistence type="predicted"/>
<keyword evidence="2" id="KW-1185">Reference proteome</keyword>
<accession>A0A7U6GKQ6</accession>
<dbReference type="Proteomes" id="UP000031631">
    <property type="component" value="Chromosome"/>
</dbReference>
<dbReference type="KEGG" id="tbn:TBH_C2527"/>
<reference evidence="1 2" key="1">
    <citation type="journal article" date="2014" name="PLoS ONE">
        <title>Physiological and genomic features of a novel sulfur-oxidizing gammaproteobacterium belonging to a previously uncultivated symbiotic lineage isolated from a hydrothermal vent.</title>
        <authorList>
            <person name="Nunoura T."/>
            <person name="Takaki Y."/>
            <person name="Kazama H."/>
            <person name="Kakuta J."/>
            <person name="Shimamura S."/>
            <person name="Makita H."/>
            <person name="Hirai M."/>
            <person name="Miyazaki M."/>
            <person name="Takai K."/>
        </authorList>
    </citation>
    <scope>NUCLEOTIDE SEQUENCE [LARGE SCALE GENOMIC DNA]</scope>
    <source>
        <strain evidence="1 2">Hiromi1</strain>
    </source>
</reference>
<dbReference type="AlphaFoldDB" id="A0A7U6GKQ6"/>
<dbReference type="EMBL" id="AP012273">
    <property type="protein sequence ID" value="BAO45435.1"/>
    <property type="molecule type" value="Genomic_DNA"/>
</dbReference>
<dbReference type="OrthoDB" id="208599at2"/>
<gene>
    <name evidence="1" type="ORF">TBH_C2527</name>
</gene>
<evidence type="ECO:0000313" key="1">
    <source>
        <dbReference type="EMBL" id="BAO45435.1"/>
    </source>
</evidence>
<evidence type="ECO:0000313" key="2">
    <source>
        <dbReference type="Proteomes" id="UP000031631"/>
    </source>
</evidence>
<protein>
    <submittedName>
        <fullName evidence="1">Uncharacterized protein</fullName>
    </submittedName>
</protein>
<dbReference type="RefSeq" id="WP_041069066.1">
    <property type="nucleotide sequence ID" value="NZ_AP012273.1"/>
</dbReference>